<dbReference type="InterPro" id="IPR010497">
    <property type="entry name" value="Epoxide_hydro_N"/>
</dbReference>
<name>A0AB39MBF5_9ACTN</name>
<dbReference type="PIRSF" id="PIRSF001112">
    <property type="entry name" value="Epoxide_hydrolase"/>
    <property type="match status" value="1"/>
</dbReference>
<evidence type="ECO:0000313" key="6">
    <source>
        <dbReference type="EMBL" id="XDQ03525.1"/>
    </source>
</evidence>
<feature type="domain" description="Epoxide hydrolase N-terminal" evidence="5">
    <location>
        <begin position="18"/>
        <end position="117"/>
    </location>
</feature>
<evidence type="ECO:0000256" key="2">
    <source>
        <dbReference type="ARBA" id="ARBA00022797"/>
    </source>
</evidence>
<dbReference type="InterPro" id="IPR016292">
    <property type="entry name" value="Epoxide_hydrolase"/>
</dbReference>
<comment type="similarity">
    <text evidence="1">Belongs to the peptidase S33 family.</text>
</comment>
<reference evidence="6" key="1">
    <citation type="submission" date="2024-07" db="EMBL/GenBank/DDBJ databases">
        <authorList>
            <person name="Yu S.T."/>
        </authorList>
    </citation>
    <scope>NUCLEOTIDE SEQUENCE</scope>
    <source>
        <strain evidence="6">R08</strain>
    </source>
</reference>
<dbReference type="EC" id="3.-.-.-" evidence="6"/>
<dbReference type="Gene3D" id="3.40.50.1820">
    <property type="entry name" value="alpha/beta hydrolase"/>
    <property type="match status" value="1"/>
</dbReference>
<keyword evidence="2" id="KW-0058">Aromatic hydrocarbons catabolism</keyword>
<evidence type="ECO:0000256" key="4">
    <source>
        <dbReference type="PIRSR" id="PIRSR001112-1"/>
    </source>
</evidence>
<dbReference type="InterPro" id="IPR000639">
    <property type="entry name" value="Epox_hydrolase-like"/>
</dbReference>
<evidence type="ECO:0000256" key="3">
    <source>
        <dbReference type="ARBA" id="ARBA00022801"/>
    </source>
</evidence>
<protein>
    <submittedName>
        <fullName evidence="6">Epoxide hydrolase family protein</fullName>
        <ecNumber evidence="6">3.-.-.-</ecNumber>
    </submittedName>
</protein>
<dbReference type="AlphaFoldDB" id="A0AB39MBF5"/>
<feature type="active site" description="Nucleophile" evidence="4">
    <location>
        <position position="187"/>
    </location>
</feature>
<dbReference type="Pfam" id="PF06441">
    <property type="entry name" value="EHN"/>
    <property type="match status" value="1"/>
</dbReference>
<dbReference type="EMBL" id="CP163431">
    <property type="protein sequence ID" value="XDQ03525.1"/>
    <property type="molecule type" value="Genomic_DNA"/>
</dbReference>
<sequence>MSKTWTTSTTDTTPGPLIEVPEAALDDLRARLRGTRWAAPWPVPGWQAGTDAGELRRLAEYWADGYDWRAHETEINALPSRFADIDGTTVHYLRFDAEREGALPLVLTNGWPSTFYELVELARRLSTPSRHGGDPRDAFTVIVPSLPGFTFSSPPTSLDQSPPTHELWHRLMHDELGFERYGAHGGDLGSGITARLGQAHLENVVGIHVLDILSTPPDAGSAQLTDEEREYLTAITAWSQEEGAYAHQQRTRPLTLAQGLSDSPAGLLGWMVEKYRSWSDCGGDLSTRFTDDFLLTQASLYWFTNTIGTSFIPYYVSGQGLLPKLDRVEVPTALALFPANLGAPAPRGFVERRYRLTRYTTMARGGHFPAHEEPELLADDITEFFRSVS</sequence>
<organism evidence="6">
    <name type="scientific">Streptomyces sp. R08</name>
    <dbReference type="NCBI Taxonomy" id="3238624"/>
    <lineage>
        <taxon>Bacteria</taxon>
        <taxon>Bacillati</taxon>
        <taxon>Actinomycetota</taxon>
        <taxon>Actinomycetes</taxon>
        <taxon>Kitasatosporales</taxon>
        <taxon>Streptomycetaceae</taxon>
        <taxon>Streptomyces</taxon>
    </lineage>
</organism>
<dbReference type="PANTHER" id="PTHR21661">
    <property type="entry name" value="EPOXIDE HYDROLASE 1-RELATED"/>
    <property type="match status" value="1"/>
</dbReference>
<proteinExistence type="inferred from homology"/>
<dbReference type="PRINTS" id="PR00412">
    <property type="entry name" value="EPOXHYDRLASE"/>
</dbReference>
<accession>A0AB39MBF5</accession>
<dbReference type="SUPFAM" id="SSF53474">
    <property type="entry name" value="alpha/beta-Hydrolases"/>
    <property type="match status" value="1"/>
</dbReference>
<gene>
    <name evidence="6" type="ORF">AB5J58_26730</name>
</gene>
<dbReference type="InterPro" id="IPR029058">
    <property type="entry name" value="AB_hydrolase_fold"/>
</dbReference>
<dbReference type="GO" id="GO:0097176">
    <property type="term" value="P:epoxide metabolic process"/>
    <property type="evidence" value="ECO:0007669"/>
    <property type="project" value="TreeGrafter"/>
</dbReference>
<feature type="active site" description="Proton donor" evidence="4">
    <location>
        <position position="314"/>
    </location>
</feature>
<dbReference type="RefSeq" id="WP_369189393.1">
    <property type="nucleotide sequence ID" value="NZ_CP163431.1"/>
</dbReference>
<dbReference type="PANTHER" id="PTHR21661:SF35">
    <property type="entry name" value="EPOXIDE HYDROLASE"/>
    <property type="match status" value="1"/>
</dbReference>
<evidence type="ECO:0000259" key="5">
    <source>
        <dbReference type="Pfam" id="PF06441"/>
    </source>
</evidence>
<evidence type="ECO:0000256" key="1">
    <source>
        <dbReference type="ARBA" id="ARBA00010088"/>
    </source>
</evidence>
<keyword evidence="3 6" id="KW-0378">Hydrolase</keyword>
<dbReference type="GO" id="GO:0004301">
    <property type="term" value="F:epoxide hydrolase activity"/>
    <property type="evidence" value="ECO:0007669"/>
    <property type="project" value="TreeGrafter"/>
</dbReference>
<feature type="active site" description="Proton acceptor" evidence="4">
    <location>
        <position position="367"/>
    </location>
</feature>